<dbReference type="GO" id="GO:0005829">
    <property type="term" value="C:cytosol"/>
    <property type="evidence" value="ECO:0007669"/>
    <property type="project" value="TreeGrafter"/>
</dbReference>
<evidence type="ECO:0000313" key="4">
    <source>
        <dbReference type="EMBL" id="MBN7824727.1"/>
    </source>
</evidence>
<dbReference type="GO" id="GO:0030490">
    <property type="term" value="P:maturation of SSU-rRNA"/>
    <property type="evidence" value="ECO:0007669"/>
    <property type="project" value="UniProtKB-UniRule"/>
</dbReference>
<comment type="function">
    <text evidence="2">One of several proteins that assist in the late maturation steps of the functional core of the 30S ribosomal subunit. Associates with free 30S ribosomal subunits (but not with 30S subunits that are part of 70S ribosomes or polysomes). Required for efficient processing of 16S rRNA. May interact with the 5'-terminal helix region of 16S rRNA.</text>
</comment>
<comment type="similarity">
    <text evidence="2">Belongs to the RbfA family.</text>
</comment>
<dbReference type="InterPro" id="IPR023799">
    <property type="entry name" value="RbfA_dom_sf"/>
</dbReference>
<keyword evidence="2" id="KW-0963">Cytoplasm</keyword>
<dbReference type="InterPro" id="IPR015946">
    <property type="entry name" value="KH_dom-like_a/b"/>
</dbReference>
<comment type="subcellular location">
    <subcellularLocation>
        <location evidence="2">Cytoplasm</location>
    </subcellularLocation>
</comment>
<accession>A0A939DM14</accession>
<protein>
    <recommendedName>
        <fullName evidence="2">Ribosome-binding factor A</fullName>
    </recommendedName>
</protein>
<evidence type="ECO:0000256" key="3">
    <source>
        <dbReference type="SAM" id="MobiDB-lite"/>
    </source>
</evidence>
<comment type="caution">
    <text evidence="4">The sequence shown here is derived from an EMBL/GenBank/DDBJ whole genome shotgun (WGS) entry which is preliminary data.</text>
</comment>
<dbReference type="AlphaFoldDB" id="A0A939DM14"/>
<comment type="subunit">
    <text evidence="2">Monomer. Binds 30S ribosomal subunits, but not 50S ribosomal subunits or 70S ribosomes.</text>
</comment>
<dbReference type="Proteomes" id="UP000664654">
    <property type="component" value="Unassembled WGS sequence"/>
</dbReference>
<dbReference type="PANTHER" id="PTHR33515:SF1">
    <property type="entry name" value="RIBOSOME-BINDING FACTOR A, CHLOROPLASTIC-RELATED"/>
    <property type="match status" value="1"/>
</dbReference>
<dbReference type="PANTHER" id="PTHR33515">
    <property type="entry name" value="RIBOSOME-BINDING FACTOR A, CHLOROPLASTIC-RELATED"/>
    <property type="match status" value="1"/>
</dbReference>
<feature type="compositionally biased region" description="Basic and acidic residues" evidence="3">
    <location>
        <begin position="118"/>
        <end position="131"/>
    </location>
</feature>
<dbReference type="PROSITE" id="PS01319">
    <property type="entry name" value="RBFA"/>
    <property type="match status" value="1"/>
</dbReference>
<sequence length="137" mass="15601">MAREFSRTDRVGQQIHKEVASILQNEFKNRDPRLGMVTVSGAEVSRDLAHAKVFVTFFESDEAKIKEQMAILDDNKGFVRSLLSKRMSMRTVPAIRFVQDLSITEGMRLSNLLSETISKDKERARQAGRDPEGEDKE</sequence>
<dbReference type="Gene3D" id="3.30.300.20">
    <property type="match status" value="1"/>
</dbReference>
<keyword evidence="1 2" id="KW-0690">Ribosome biogenesis</keyword>
<gene>
    <name evidence="2 4" type="primary">rbfA</name>
    <name evidence="4" type="ORF">J0A66_05740</name>
</gene>
<dbReference type="InterPro" id="IPR020053">
    <property type="entry name" value="Ribosome-bd_factorA_CS"/>
</dbReference>
<dbReference type="GO" id="GO:0043024">
    <property type="term" value="F:ribosomal small subunit binding"/>
    <property type="evidence" value="ECO:0007669"/>
    <property type="project" value="TreeGrafter"/>
</dbReference>
<proteinExistence type="inferred from homology"/>
<dbReference type="SUPFAM" id="SSF89919">
    <property type="entry name" value="Ribosome-binding factor A, RbfA"/>
    <property type="match status" value="1"/>
</dbReference>
<name>A0A939DM14_9ALTE</name>
<dbReference type="RefSeq" id="WP_206572819.1">
    <property type="nucleotide sequence ID" value="NZ_JAFKCV010000002.1"/>
</dbReference>
<dbReference type="InterPro" id="IPR000238">
    <property type="entry name" value="RbfA"/>
</dbReference>
<feature type="region of interest" description="Disordered" evidence="3">
    <location>
        <begin position="118"/>
        <end position="137"/>
    </location>
</feature>
<reference evidence="4" key="1">
    <citation type="submission" date="2021-03" db="EMBL/GenBank/DDBJ databases">
        <title>novel species isolated from a fishpond in China.</title>
        <authorList>
            <person name="Lu H."/>
            <person name="Cai Z."/>
        </authorList>
    </citation>
    <scope>NUCLEOTIDE SEQUENCE</scope>
    <source>
        <strain evidence="4">JCM 30855</strain>
    </source>
</reference>
<dbReference type="Pfam" id="PF02033">
    <property type="entry name" value="RBFA"/>
    <property type="match status" value="1"/>
</dbReference>
<keyword evidence="5" id="KW-1185">Reference proteome</keyword>
<organism evidence="4 5">
    <name type="scientific">Bowmanella dokdonensis</name>
    <dbReference type="NCBI Taxonomy" id="751969"/>
    <lineage>
        <taxon>Bacteria</taxon>
        <taxon>Pseudomonadati</taxon>
        <taxon>Pseudomonadota</taxon>
        <taxon>Gammaproteobacteria</taxon>
        <taxon>Alteromonadales</taxon>
        <taxon>Alteromonadaceae</taxon>
        <taxon>Bowmanella</taxon>
    </lineage>
</organism>
<dbReference type="HAMAP" id="MF_00003">
    <property type="entry name" value="RbfA"/>
    <property type="match status" value="1"/>
</dbReference>
<dbReference type="NCBIfam" id="TIGR00082">
    <property type="entry name" value="rbfA"/>
    <property type="match status" value="1"/>
</dbReference>
<evidence type="ECO:0000256" key="1">
    <source>
        <dbReference type="ARBA" id="ARBA00022517"/>
    </source>
</evidence>
<evidence type="ECO:0000313" key="5">
    <source>
        <dbReference type="Proteomes" id="UP000664654"/>
    </source>
</evidence>
<evidence type="ECO:0000256" key="2">
    <source>
        <dbReference type="HAMAP-Rule" id="MF_00003"/>
    </source>
</evidence>
<dbReference type="EMBL" id="JAFKCV010000002">
    <property type="protein sequence ID" value="MBN7824727.1"/>
    <property type="molecule type" value="Genomic_DNA"/>
</dbReference>